<dbReference type="EMBL" id="FOJM01000028">
    <property type="protein sequence ID" value="SFA60413.1"/>
    <property type="molecule type" value="Genomic_DNA"/>
</dbReference>
<keyword evidence="3" id="KW-0012">Acyltransferase</keyword>
<organism evidence="4 5">
    <name type="scientific">Pedobacter suwonensis</name>
    <dbReference type="NCBI Taxonomy" id="332999"/>
    <lineage>
        <taxon>Bacteria</taxon>
        <taxon>Pseudomonadati</taxon>
        <taxon>Bacteroidota</taxon>
        <taxon>Sphingobacteriia</taxon>
        <taxon>Sphingobacteriales</taxon>
        <taxon>Sphingobacteriaceae</taxon>
        <taxon>Pedobacter</taxon>
    </lineage>
</organism>
<dbReference type="Pfam" id="PF00132">
    <property type="entry name" value="Hexapep"/>
    <property type="match status" value="1"/>
</dbReference>
<evidence type="ECO:0000313" key="5">
    <source>
        <dbReference type="Proteomes" id="UP000198836"/>
    </source>
</evidence>
<dbReference type="STRING" id="332999.SAMN04488511_12816"/>
<gene>
    <name evidence="4" type="ORF">SAMN04488511_12816</name>
</gene>
<dbReference type="SUPFAM" id="SSF51161">
    <property type="entry name" value="Trimeric LpxA-like enzymes"/>
    <property type="match status" value="1"/>
</dbReference>
<dbReference type="PANTHER" id="PTHR42811">
    <property type="entry name" value="SERINE ACETYLTRANSFERASE"/>
    <property type="match status" value="1"/>
</dbReference>
<dbReference type="Gene3D" id="2.160.10.10">
    <property type="entry name" value="Hexapeptide repeat proteins"/>
    <property type="match status" value="1"/>
</dbReference>
<dbReference type="Proteomes" id="UP000198836">
    <property type="component" value="Unassembled WGS sequence"/>
</dbReference>
<dbReference type="InterPro" id="IPR045304">
    <property type="entry name" value="LbH_SAT"/>
</dbReference>
<name>A0A1I0U983_9SPHI</name>
<evidence type="ECO:0000313" key="4">
    <source>
        <dbReference type="EMBL" id="SFA60413.1"/>
    </source>
</evidence>
<reference evidence="5" key="1">
    <citation type="submission" date="2016-10" db="EMBL/GenBank/DDBJ databases">
        <authorList>
            <person name="Varghese N."/>
            <person name="Submissions S."/>
        </authorList>
    </citation>
    <scope>NUCLEOTIDE SEQUENCE [LARGE SCALE GENOMIC DNA]</scope>
    <source>
        <strain evidence="5">DSM 18130</strain>
    </source>
</reference>
<dbReference type="InterPro" id="IPR011004">
    <property type="entry name" value="Trimer_LpxA-like_sf"/>
</dbReference>
<keyword evidence="5" id="KW-1185">Reference proteome</keyword>
<evidence type="ECO:0000256" key="2">
    <source>
        <dbReference type="ARBA" id="ARBA00022679"/>
    </source>
</evidence>
<dbReference type="AlphaFoldDB" id="A0A1I0U983"/>
<protein>
    <submittedName>
        <fullName evidence="4">Serine O-acetyltransferase</fullName>
    </submittedName>
</protein>
<evidence type="ECO:0000256" key="3">
    <source>
        <dbReference type="ARBA" id="ARBA00023315"/>
    </source>
</evidence>
<sequence length="201" mass="23047">MRFFRILIYTFNFIRFTPHFLIFFLNRKDSILRYERNLWIRTIMHVEEDSFKNFTWLLFNLPEYRSVFYYRIGKISKLFSFLANGRESLYFDTPSSEIGKGLIIQHGFSTIVNAKKIGINVQIWHNVTIGKSESGTSKKPTIGNNVKICANAIVLGDINVGNNVVIGAGSVVTKNVPDNCVIVGNPGYIIKRNGFRVNEKL</sequence>
<accession>A0A1I0U983</accession>
<dbReference type="InterPro" id="IPR001451">
    <property type="entry name" value="Hexapep"/>
</dbReference>
<dbReference type="CDD" id="cd03354">
    <property type="entry name" value="LbH_SAT"/>
    <property type="match status" value="1"/>
</dbReference>
<dbReference type="GO" id="GO:0016746">
    <property type="term" value="F:acyltransferase activity"/>
    <property type="evidence" value="ECO:0007669"/>
    <property type="project" value="UniProtKB-KW"/>
</dbReference>
<proteinExistence type="inferred from homology"/>
<comment type="similarity">
    <text evidence="1">Belongs to the transferase hexapeptide repeat family.</text>
</comment>
<keyword evidence="2 4" id="KW-0808">Transferase</keyword>
<evidence type="ECO:0000256" key="1">
    <source>
        <dbReference type="ARBA" id="ARBA00007274"/>
    </source>
</evidence>